<dbReference type="PANTHER" id="PTHR40438:SF1">
    <property type="entry name" value="PYRUVOYL-DEPENDENT ARGININE DECARBOXYLASE"/>
    <property type="match status" value="1"/>
</dbReference>
<dbReference type="PANTHER" id="PTHR40438">
    <property type="entry name" value="PYRUVOYL-DEPENDENT ARGININE DECARBOXYLASE"/>
    <property type="match status" value="1"/>
</dbReference>
<keyword evidence="5" id="KW-0210">Decarboxylase</keyword>
<organism evidence="9 10">
    <name type="scientific">Thermaerobacter composti</name>
    <dbReference type="NCBI Taxonomy" id="554949"/>
    <lineage>
        <taxon>Bacteria</taxon>
        <taxon>Bacillati</taxon>
        <taxon>Bacillota</taxon>
        <taxon>Clostridia</taxon>
        <taxon>Eubacteriales</taxon>
        <taxon>Clostridiales Family XVII. Incertae Sedis</taxon>
        <taxon>Thermaerobacter</taxon>
    </lineage>
</organism>
<dbReference type="InterPro" id="IPR016105">
    <property type="entry name" value="Pyr-dep_his/arg-deCO2ase_sand"/>
</dbReference>
<dbReference type="Proteomes" id="UP001304683">
    <property type="component" value="Chromosome"/>
</dbReference>
<dbReference type="PIRSF" id="PIRSF005216">
    <property type="entry name" value="Pyruvoyl-dep_arg_deCO2ase"/>
    <property type="match status" value="1"/>
</dbReference>
<keyword evidence="7" id="KW-0670">Pyruvate</keyword>
<dbReference type="RefSeq" id="WP_135224580.1">
    <property type="nucleotide sequence ID" value="NZ_CP132508.1"/>
</dbReference>
<evidence type="ECO:0000256" key="6">
    <source>
        <dbReference type="ARBA" id="ARBA00023239"/>
    </source>
</evidence>
<dbReference type="EC" id="4.1.1.19" evidence="3"/>
<dbReference type="InterPro" id="IPR016104">
    <property type="entry name" value="Pyr-dep_his/arg-deCO2ase"/>
</dbReference>
<name>A0ABZ0QRS0_9FIRM</name>
<evidence type="ECO:0000256" key="2">
    <source>
        <dbReference type="ARBA" id="ARBA00008611"/>
    </source>
</evidence>
<dbReference type="EMBL" id="CP132508">
    <property type="protein sequence ID" value="WPD19083.1"/>
    <property type="molecule type" value="Genomic_DNA"/>
</dbReference>
<dbReference type="GO" id="GO:0008792">
    <property type="term" value="F:arginine decarboxylase activity"/>
    <property type="evidence" value="ECO:0007669"/>
    <property type="project" value="UniProtKB-EC"/>
</dbReference>
<gene>
    <name evidence="9" type="ORF">Q5761_12195</name>
</gene>
<dbReference type="InterPro" id="IPR002724">
    <property type="entry name" value="Pyruvoyl-dep_arg_deCO2ase"/>
</dbReference>
<comment type="catalytic activity">
    <reaction evidence="8">
        <text>L-arginine + H(+) = agmatine + CO2</text>
        <dbReference type="Rhea" id="RHEA:17641"/>
        <dbReference type="ChEBI" id="CHEBI:15378"/>
        <dbReference type="ChEBI" id="CHEBI:16526"/>
        <dbReference type="ChEBI" id="CHEBI:32682"/>
        <dbReference type="ChEBI" id="CHEBI:58145"/>
        <dbReference type="EC" id="4.1.1.19"/>
    </reaction>
</comment>
<keyword evidence="6 9" id="KW-0456">Lyase</keyword>
<dbReference type="HAMAP" id="MF_01404">
    <property type="entry name" value="PvlArgDC"/>
    <property type="match status" value="1"/>
</dbReference>
<accession>A0ABZ0QRS0</accession>
<proteinExistence type="inferred from homology"/>
<evidence type="ECO:0000256" key="5">
    <source>
        <dbReference type="ARBA" id="ARBA00022793"/>
    </source>
</evidence>
<dbReference type="Pfam" id="PF01862">
    <property type="entry name" value="PvlArgDC"/>
    <property type="match status" value="1"/>
</dbReference>
<evidence type="ECO:0000313" key="9">
    <source>
        <dbReference type="EMBL" id="WPD19083.1"/>
    </source>
</evidence>
<dbReference type="NCBIfam" id="TIGR00286">
    <property type="entry name" value="pyruvoyl-dependent arginine decarboxylase"/>
    <property type="match status" value="1"/>
</dbReference>
<dbReference type="Gene3D" id="3.30.60.30">
    <property type="match status" value="1"/>
</dbReference>
<dbReference type="SFLD" id="SFLDG01170">
    <property type="entry name" value="Pyruvoyl-dependent_arginine_de"/>
    <property type="match status" value="1"/>
</dbReference>
<dbReference type="Gene3D" id="3.50.20.10">
    <property type="entry name" value="Pyruvoyl-Dependent Histidine Decarboxylase, subunit B"/>
    <property type="match status" value="1"/>
</dbReference>
<comment type="cofactor">
    <cofactor evidence="1">
        <name>pyruvate</name>
        <dbReference type="ChEBI" id="CHEBI:15361"/>
    </cofactor>
</comment>
<evidence type="ECO:0000256" key="1">
    <source>
        <dbReference type="ARBA" id="ARBA00001928"/>
    </source>
</evidence>
<dbReference type="SFLD" id="SFLDS00055">
    <property type="entry name" value="Pyruvoyl-Dependent_Histidine/A"/>
    <property type="match status" value="1"/>
</dbReference>
<sequence>MLPTPKKVTVVAGSGEGDHKLTAFDNALLAAGIGNLNLIKVSSILPPECELVERLDIPPGSLTPTAYGSLVSDVKGDRIAAAVAVGFSDRDYGTIMEYSGHCSREEAERAVRAMVEEAFRRRGMALRDVRVAATEMVVGDRPGAVVAAAVLWY</sequence>
<reference evidence="9 10" key="1">
    <citation type="submission" date="2023-08" db="EMBL/GenBank/DDBJ databases">
        <title>Genome sequence of Thermaerobacter compostii strain Ins1, a spore-forming filamentous bacterium isolated from a deep geothermal reservoir.</title>
        <authorList>
            <person name="Bregnard D."/>
            <person name="Gonzalez D."/>
            <person name="Junier P."/>
        </authorList>
    </citation>
    <scope>NUCLEOTIDE SEQUENCE [LARGE SCALE GENOMIC DNA]</scope>
    <source>
        <strain evidence="9 10">Ins1</strain>
    </source>
</reference>
<evidence type="ECO:0000256" key="8">
    <source>
        <dbReference type="ARBA" id="ARBA00049309"/>
    </source>
</evidence>
<comment type="similarity">
    <text evidence="2">Belongs to the pyruvoyl-dependent arginine decarboxylase family.</text>
</comment>
<dbReference type="SFLD" id="SFLDF00471">
    <property type="entry name" value="Pyruvoyl-dependent_arginine_de"/>
    <property type="match status" value="1"/>
</dbReference>
<protein>
    <recommendedName>
        <fullName evidence="4">Pyruvoyl-dependent arginine decarboxylase AaxB</fullName>
        <ecNumber evidence="3">4.1.1.19</ecNumber>
    </recommendedName>
</protein>
<evidence type="ECO:0000256" key="7">
    <source>
        <dbReference type="ARBA" id="ARBA00023317"/>
    </source>
</evidence>
<dbReference type="SUPFAM" id="SSF56271">
    <property type="entry name" value="Pyruvoyl-dependent histidine and arginine decarboxylases"/>
    <property type="match status" value="1"/>
</dbReference>
<keyword evidence="10" id="KW-1185">Reference proteome</keyword>
<evidence type="ECO:0000256" key="3">
    <source>
        <dbReference type="ARBA" id="ARBA00012426"/>
    </source>
</evidence>
<evidence type="ECO:0000256" key="4">
    <source>
        <dbReference type="ARBA" id="ARBA00014727"/>
    </source>
</evidence>
<evidence type="ECO:0000313" key="10">
    <source>
        <dbReference type="Proteomes" id="UP001304683"/>
    </source>
</evidence>